<dbReference type="Gene3D" id="3.60.20.10">
    <property type="entry name" value="Glutamine Phosphoribosylpyrophosphate, subunit 1, domain 1"/>
    <property type="match status" value="1"/>
</dbReference>
<evidence type="ECO:0000256" key="1">
    <source>
        <dbReference type="ARBA" id="ARBA00005187"/>
    </source>
</evidence>
<dbReference type="PROSITE" id="PS51278">
    <property type="entry name" value="GATASE_TYPE_2"/>
    <property type="match status" value="1"/>
</dbReference>
<dbReference type="SUPFAM" id="SSF52402">
    <property type="entry name" value="Adenine nucleotide alpha hydrolases-like"/>
    <property type="match status" value="1"/>
</dbReference>
<dbReference type="EC" id="6.3.5.4" evidence="3"/>
<dbReference type="Pfam" id="PF13537">
    <property type="entry name" value="GATase_7"/>
    <property type="match status" value="1"/>
</dbReference>
<dbReference type="InterPro" id="IPR014729">
    <property type="entry name" value="Rossmann-like_a/b/a_fold"/>
</dbReference>
<dbReference type="PIRSF" id="PIRSF001589">
    <property type="entry name" value="Asn_synthetase_glu-h"/>
    <property type="match status" value="1"/>
</dbReference>
<comment type="similarity">
    <text evidence="2">Belongs to the asparagine synthetase family.</text>
</comment>
<dbReference type="CDD" id="cd00712">
    <property type="entry name" value="AsnB"/>
    <property type="match status" value="1"/>
</dbReference>
<evidence type="ECO:0000259" key="12">
    <source>
        <dbReference type="PROSITE" id="PS51278"/>
    </source>
</evidence>
<gene>
    <name evidence="13" type="primary">asnB_3</name>
    <name evidence="13" type="ORF">San01_64530</name>
</gene>
<dbReference type="SUPFAM" id="SSF56235">
    <property type="entry name" value="N-terminal nucleophile aminohydrolases (Ntn hydrolases)"/>
    <property type="match status" value="1"/>
</dbReference>
<dbReference type="Proteomes" id="UP000325598">
    <property type="component" value="Unassembled WGS sequence"/>
</dbReference>
<feature type="binding site" evidence="10">
    <location>
        <position position="291"/>
    </location>
    <ligand>
        <name>ATP</name>
        <dbReference type="ChEBI" id="CHEBI:30616"/>
    </ligand>
</feature>
<keyword evidence="4 10" id="KW-0547">Nucleotide-binding</keyword>
<evidence type="ECO:0000256" key="5">
    <source>
        <dbReference type="ARBA" id="ARBA00022840"/>
    </source>
</evidence>
<evidence type="ECO:0000256" key="6">
    <source>
        <dbReference type="ARBA" id="ARBA00022888"/>
    </source>
</evidence>
<dbReference type="EMBL" id="BLAG01000023">
    <property type="protein sequence ID" value="GES33965.1"/>
    <property type="molecule type" value="Genomic_DNA"/>
</dbReference>
<feature type="binding site" evidence="10">
    <location>
        <position position="261"/>
    </location>
    <ligand>
        <name>ATP</name>
        <dbReference type="ChEBI" id="CHEBI:30616"/>
    </ligand>
</feature>
<feature type="binding site" evidence="10">
    <location>
        <begin position="377"/>
        <end position="378"/>
    </location>
    <ligand>
        <name>ATP</name>
        <dbReference type="ChEBI" id="CHEBI:30616"/>
    </ligand>
</feature>
<reference evidence="13 14" key="1">
    <citation type="submission" date="2019-10" db="EMBL/GenBank/DDBJ databases">
        <title>Whole genome shotgun sequence of Streptomyces angustmyceticus NBRC 3934.</title>
        <authorList>
            <person name="Hosoyama A."/>
            <person name="Ichikawa N."/>
            <person name="Kimura A."/>
            <person name="Kitahashi Y."/>
            <person name="Komaki H."/>
            <person name="Uohara A."/>
        </authorList>
    </citation>
    <scope>NUCLEOTIDE SEQUENCE [LARGE SCALE GENOMIC DNA]</scope>
    <source>
        <strain evidence="13 14">NBRC 3934</strain>
    </source>
</reference>
<keyword evidence="5 10" id="KW-0067">ATP-binding</keyword>
<evidence type="ECO:0000256" key="7">
    <source>
        <dbReference type="ARBA" id="ARBA00022962"/>
    </source>
</evidence>
<dbReference type="GO" id="GO:0006529">
    <property type="term" value="P:asparagine biosynthetic process"/>
    <property type="evidence" value="ECO:0007669"/>
    <property type="project" value="UniProtKB-KW"/>
</dbReference>
<evidence type="ECO:0000256" key="3">
    <source>
        <dbReference type="ARBA" id="ARBA00012737"/>
    </source>
</evidence>
<sequence>MCGVAGWVSFRQDLSHEENILAGMTNSMTCRGPDASGQWLSRHAALGHRRLSIIDLPGGTQPMTVDTPGGPVTMSYSGETYNFVELRDELRKRGHTFRTRSDTEVVLRGYLEWGAAIAERMVGMCAIAIWDSRYERLTLIRDRMGTKPMHYSRTKDGLLFGSEPKAILAHPDAKPVVDMEGMRQLFSFFTSSENAVWAGMKVMTPGTVIEFDRNGLREHTYWQLSAEEHTDDLDTTVARVRQMVEDNVRHELVADVPLGLLLSGGLDSSALAGIASRHLTAKGDRARTFSVDFPGQSENFQPHEMADSADAPYAKEMAAHIGSEHHDIVLDHRRLSDPDLRRSVVAAWDLPWGMGDINGSMYLLFKAVREHVTVALSGEAADEIFAGHVWHQSKAARYGGTFPWHTTWLKRVDCSAYLTGEFNAALDSDAYTADRFQEATARVPYLDGEDEEQRMYRRSLHLGLNHFMRVLEDRVDRMAMAVGLETRVPFCDYRLAQYLYNVPWTMQTFDGREKSLLRASVKDVVTPSVVERRKSPYPSTQDTLYVGALQEQVKILLKEPSSPVFDLFDRSKLAEAAELSPQQIAGAPRAAFEKALDLAVWFEIRNPELRY</sequence>
<comment type="catalytic activity">
    <reaction evidence="8">
        <text>L-aspartate + L-glutamine + ATP + H2O = L-asparagine + L-glutamate + AMP + diphosphate + H(+)</text>
        <dbReference type="Rhea" id="RHEA:12228"/>
        <dbReference type="ChEBI" id="CHEBI:15377"/>
        <dbReference type="ChEBI" id="CHEBI:15378"/>
        <dbReference type="ChEBI" id="CHEBI:29985"/>
        <dbReference type="ChEBI" id="CHEBI:29991"/>
        <dbReference type="ChEBI" id="CHEBI:30616"/>
        <dbReference type="ChEBI" id="CHEBI:33019"/>
        <dbReference type="ChEBI" id="CHEBI:58048"/>
        <dbReference type="ChEBI" id="CHEBI:58359"/>
        <dbReference type="ChEBI" id="CHEBI:456215"/>
        <dbReference type="EC" id="6.3.5.4"/>
    </reaction>
</comment>
<evidence type="ECO:0000313" key="14">
    <source>
        <dbReference type="Proteomes" id="UP000325598"/>
    </source>
</evidence>
<evidence type="ECO:0000256" key="10">
    <source>
        <dbReference type="PIRSR" id="PIRSR001589-2"/>
    </source>
</evidence>
<accession>A0A5J4LU91</accession>
<organism evidence="13 14">
    <name type="scientific">Streptomyces angustmyceticus</name>
    <dbReference type="NCBI Taxonomy" id="285578"/>
    <lineage>
        <taxon>Bacteria</taxon>
        <taxon>Bacillati</taxon>
        <taxon>Actinomycetota</taxon>
        <taxon>Actinomycetes</taxon>
        <taxon>Kitasatosporales</taxon>
        <taxon>Streptomycetaceae</taxon>
        <taxon>Streptomyces</taxon>
    </lineage>
</organism>
<dbReference type="InterPro" id="IPR033738">
    <property type="entry name" value="AsnB_N"/>
</dbReference>
<dbReference type="InterPro" id="IPR051786">
    <property type="entry name" value="ASN_synthetase/amidase"/>
</dbReference>
<dbReference type="GO" id="GO:0005524">
    <property type="term" value="F:ATP binding"/>
    <property type="evidence" value="ECO:0007669"/>
    <property type="project" value="UniProtKB-KW"/>
</dbReference>
<dbReference type="InterPro" id="IPR017932">
    <property type="entry name" value="GATase_2_dom"/>
</dbReference>
<proteinExistence type="inferred from homology"/>
<evidence type="ECO:0000256" key="11">
    <source>
        <dbReference type="PIRSR" id="PIRSR001589-3"/>
    </source>
</evidence>
<keyword evidence="14" id="KW-1185">Reference proteome</keyword>
<protein>
    <recommendedName>
        <fullName evidence="3">asparagine synthase (glutamine-hydrolyzing)</fullName>
        <ecNumber evidence="3">6.3.5.4</ecNumber>
    </recommendedName>
</protein>
<dbReference type="Pfam" id="PF00733">
    <property type="entry name" value="Asn_synthase"/>
    <property type="match status" value="1"/>
</dbReference>
<dbReference type="RefSeq" id="WP_086715982.1">
    <property type="nucleotide sequence ID" value="NZ_CP082945.1"/>
</dbReference>
<keyword evidence="9" id="KW-0028">Amino-acid biosynthesis</keyword>
<evidence type="ECO:0000313" key="13">
    <source>
        <dbReference type="EMBL" id="GES33965.1"/>
    </source>
</evidence>
<name>A0A5J4LU91_9ACTN</name>
<feature type="active site" description="For GATase activity" evidence="9">
    <location>
        <position position="2"/>
    </location>
</feature>
<feature type="binding site" evidence="10">
    <location>
        <position position="102"/>
    </location>
    <ligand>
        <name>L-glutamine</name>
        <dbReference type="ChEBI" id="CHEBI:58359"/>
    </ligand>
</feature>
<evidence type="ECO:0000256" key="9">
    <source>
        <dbReference type="PIRSR" id="PIRSR001589-1"/>
    </source>
</evidence>
<evidence type="ECO:0000256" key="2">
    <source>
        <dbReference type="ARBA" id="ARBA00005752"/>
    </source>
</evidence>
<dbReference type="GO" id="GO:0005829">
    <property type="term" value="C:cytosol"/>
    <property type="evidence" value="ECO:0007669"/>
    <property type="project" value="TreeGrafter"/>
</dbReference>
<dbReference type="PANTHER" id="PTHR43284">
    <property type="entry name" value="ASPARAGINE SYNTHETASE (GLUTAMINE-HYDROLYZING)"/>
    <property type="match status" value="1"/>
</dbReference>
<comment type="caution">
    <text evidence="13">The sequence shown here is derived from an EMBL/GenBank/DDBJ whole genome shotgun (WGS) entry which is preliminary data.</text>
</comment>
<dbReference type="CDD" id="cd01991">
    <property type="entry name" value="Asn_synthase_B_C"/>
    <property type="match status" value="1"/>
</dbReference>
<dbReference type="InterPro" id="IPR001962">
    <property type="entry name" value="Asn_synthase"/>
</dbReference>
<dbReference type="AlphaFoldDB" id="A0A5J4LU91"/>
<dbReference type="PANTHER" id="PTHR43284:SF1">
    <property type="entry name" value="ASPARAGINE SYNTHETASE"/>
    <property type="match status" value="1"/>
</dbReference>
<dbReference type="InterPro" id="IPR006426">
    <property type="entry name" value="Asn_synth_AEB"/>
</dbReference>
<dbReference type="Gene3D" id="3.40.50.620">
    <property type="entry name" value="HUPs"/>
    <property type="match status" value="1"/>
</dbReference>
<feature type="domain" description="Glutamine amidotransferase type-2" evidence="12">
    <location>
        <begin position="2"/>
        <end position="214"/>
    </location>
</feature>
<evidence type="ECO:0000256" key="8">
    <source>
        <dbReference type="ARBA" id="ARBA00048741"/>
    </source>
</evidence>
<dbReference type="OrthoDB" id="9763290at2"/>
<evidence type="ECO:0000256" key="4">
    <source>
        <dbReference type="ARBA" id="ARBA00022741"/>
    </source>
</evidence>
<dbReference type="GeneID" id="96755887"/>
<comment type="pathway">
    <text evidence="1">Amino-acid biosynthesis; L-asparagine biosynthesis; L-asparagine from L-aspartate (L-Gln route): step 1/1.</text>
</comment>
<dbReference type="GO" id="GO:0004066">
    <property type="term" value="F:asparagine synthase (glutamine-hydrolyzing) activity"/>
    <property type="evidence" value="ECO:0007669"/>
    <property type="project" value="UniProtKB-EC"/>
</dbReference>
<dbReference type="NCBIfam" id="TIGR01536">
    <property type="entry name" value="asn_synth_AEB"/>
    <property type="match status" value="1"/>
</dbReference>
<dbReference type="InterPro" id="IPR029055">
    <property type="entry name" value="Ntn_hydrolases_N"/>
</dbReference>
<keyword evidence="7 9" id="KW-0315">Glutamine amidotransferase</keyword>
<keyword evidence="6 9" id="KW-0061">Asparagine biosynthesis</keyword>
<feature type="site" description="Important for beta-aspartyl-AMP intermediate formation" evidence="11">
    <location>
        <position position="379"/>
    </location>
</feature>